<evidence type="ECO:0000313" key="2">
    <source>
        <dbReference type="EMBL" id="WNM63685.1"/>
    </source>
</evidence>
<sequence length="477" mass="53045">MKILLTGATGYVGGRLLGQLERHGRHVRCLARRPEFLKEGVGPGTEVIAGDLLDPASLATAMSDVEAAYYLVHSMGASGGFEETDRIAARNFGEAAWSAGLKRLLYLGGLGDDSEPLSPHLRSRHEVGEILRQSGVPVVELRASIVIGSGSLSFEMIRALVERLPVMLTPRWVHVPAQPIAIDDVLAYLIASLDVPLMESLIVEIGGDDIVSYGDLMREYARQRALRRIMIPVPVLTPRLSSLWLGLVTPLYARVGRKLIQSIKYPTVVRDPSARRLFAIEPISVREAIAHALRNEERELAESRWSDALSASGDVRQYGGVRFGNRLHDVRTVQVPVSTPDAFRPIQRIGGRTGWYFADWLWTLRGWLDLVVGGVGLRRGRRNPEELRVGDVVDWWRVEAIEPGVRLRLFAEMKLPGRAWLEFLVEPHGAGSKITQTASFDPIGLSGLLYWYGIWPVHELVFRGMIRGIAREAQRSK</sequence>
<dbReference type="SUPFAM" id="SSF51735">
    <property type="entry name" value="NAD(P)-binding Rossmann-fold domains"/>
    <property type="match status" value="1"/>
</dbReference>
<dbReference type="AlphaFoldDB" id="A0AA96GNJ9"/>
<dbReference type="CDD" id="cd05245">
    <property type="entry name" value="SDR_a2"/>
    <property type="match status" value="1"/>
</dbReference>
<dbReference type="InterPro" id="IPR051783">
    <property type="entry name" value="NAD(P)-dependent_oxidoreduct"/>
</dbReference>
<dbReference type="SUPFAM" id="SSF55961">
    <property type="entry name" value="Bet v1-like"/>
    <property type="match status" value="1"/>
</dbReference>
<dbReference type="Gene3D" id="3.40.50.720">
    <property type="entry name" value="NAD(P)-binding Rossmann-like Domain"/>
    <property type="match status" value="1"/>
</dbReference>
<evidence type="ECO:0000313" key="3">
    <source>
        <dbReference type="Proteomes" id="UP001302494"/>
    </source>
</evidence>
<dbReference type="Pfam" id="PF11066">
    <property type="entry name" value="DUF2867"/>
    <property type="match status" value="1"/>
</dbReference>
<dbReference type="InterPro" id="IPR016040">
    <property type="entry name" value="NAD(P)-bd_dom"/>
</dbReference>
<keyword evidence="3" id="KW-1185">Reference proteome</keyword>
<protein>
    <submittedName>
        <fullName evidence="2">SDR family oxidoreductase</fullName>
    </submittedName>
</protein>
<evidence type="ECO:0000259" key="1">
    <source>
        <dbReference type="Pfam" id="PF13460"/>
    </source>
</evidence>
<accession>A0AA96GNJ9</accession>
<dbReference type="EMBL" id="CP116968">
    <property type="protein sequence ID" value="WNM63685.1"/>
    <property type="molecule type" value="Genomic_DNA"/>
</dbReference>
<dbReference type="KEGG" id="nneo:PQG83_08000"/>
<reference evidence="2 3" key="1">
    <citation type="submission" date="2023-01" db="EMBL/GenBank/DDBJ databases">
        <title>Cultivation and genomic characterization of new, ubiquitous marine nitrite-oxidizing bacteria from the Nitrospirales.</title>
        <authorList>
            <person name="Mueller A.J."/>
            <person name="Daebeler A."/>
            <person name="Herbold C.W."/>
            <person name="Kirkegaard R.H."/>
            <person name="Daims H."/>
        </authorList>
    </citation>
    <scope>NUCLEOTIDE SEQUENCE [LARGE SCALE GENOMIC DNA]</scope>
    <source>
        <strain evidence="2 3">DK</strain>
    </source>
</reference>
<dbReference type="PANTHER" id="PTHR48079">
    <property type="entry name" value="PROTEIN YEEZ"/>
    <property type="match status" value="1"/>
</dbReference>
<dbReference type="Proteomes" id="UP001302494">
    <property type="component" value="Chromosome"/>
</dbReference>
<dbReference type="GO" id="GO:0004029">
    <property type="term" value="F:aldehyde dehydrogenase (NAD+) activity"/>
    <property type="evidence" value="ECO:0007669"/>
    <property type="project" value="TreeGrafter"/>
</dbReference>
<dbReference type="RefSeq" id="WP_312748372.1">
    <property type="nucleotide sequence ID" value="NZ_CP116968.1"/>
</dbReference>
<organism evidence="2 3">
    <name type="scientific">Candidatus Nitrospira neomarina</name>
    <dbReference type="NCBI Taxonomy" id="3020899"/>
    <lineage>
        <taxon>Bacteria</taxon>
        <taxon>Pseudomonadati</taxon>
        <taxon>Nitrospirota</taxon>
        <taxon>Nitrospiria</taxon>
        <taxon>Nitrospirales</taxon>
        <taxon>Nitrospiraceae</taxon>
        <taxon>Nitrospira</taxon>
    </lineage>
</organism>
<name>A0AA96GNJ9_9BACT</name>
<dbReference type="Pfam" id="PF13460">
    <property type="entry name" value="NAD_binding_10"/>
    <property type="match status" value="1"/>
</dbReference>
<proteinExistence type="predicted"/>
<dbReference type="InterPro" id="IPR021295">
    <property type="entry name" value="DUF2867"/>
</dbReference>
<dbReference type="InterPro" id="IPR036291">
    <property type="entry name" value="NAD(P)-bd_dom_sf"/>
</dbReference>
<feature type="domain" description="NAD(P)-binding" evidence="1">
    <location>
        <begin position="7"/>
        <end position="138"/>
    </location>
</feature>
<dbReference type="PANTHER" id="PTHR48079:SF6">
    <property type="entry name" value="NAD(P)-BINDING DOMAIN-CONTAINING PROTEIN-RELATED"/>
    <property type="match status" value="1"/>
</dbReference>
<dbReference type="GO" id="GO:0005737">
    <property type="term" value="C:cytoplasm"/>
    <property type="evidence" value="ECO:0007669"/>
    <property type="project" value="TreeGrafter"/>
</dbReference>
<gene>
    <name evidence="2" type="ORF">PQG83_08000</name>
</gene>